<evidence type="ECO:0000256" key="4">
    <source>
        <dbReference type="ARBA" id="ARBA00023163"/>
    </source>
</evidence>
<dbReference type="AlphaFoldDB" id="A0A7X1NJS6"/>
<dbReference type="InterPro" id="IPR036388">
    <property type="entry name" value="WH-like_DNA-bd_sf"/>
</dbReference>
<dbReference type="FunFam" id="1.10.10.10:FF:000001">
    <property type="entry name" value="LysR family transcriptional regulator"/>
    <property type="match status" value="1"/>
</dbReference>
<accession>A0A7X1NJS6</accession>
<evidence type="ECO:0000256" key="1">
    <source>
        <dbReference type="ARBA" id="ARBA00009437"/>
    </source>
</evidence>
<dbReference type="PANTHER" id="PTHR30537:SF1">
    <property type="entry name" value="HTH-TYPE TRANSCRIPTIONAL REGULATOR PGRR"/>
    <property type="match status" value="1"/>
</dbReference>
<dbReference type="InterPro" id="IPR036390">
    <property type="entry name" value="WH_DNA-bd_sf"/>
</dbReference>
<keyword evidence="7" id="KW-1185">Reference proteome</keyword>
<reference evidence="6 7" key="1">
    <citation type="submission" date="2019-10" db="EMBL/GenBank/DDBJ databases">
        <title>Paraburkholderia sp. isolated from nodules of Mimosa pudica from Brazilian Atlantic Forest soils.</title>
        <authorList>
            <person name="Paulitsch F."/>
            <person name="Hungria M."/>
            <person name="Dall'Agnol R."/>
        </authorList>
    </citation>
    <scope>NUCLEOTIDE SEQUENCE [LARGE SCALE GENOMIC DNA]</scope>
    <source>
        <strain evidence="6 7">CNPSo 3157</strain>
    </source>
</reference>
<dbReference type="PANTHER" id="PTHR30537">
    <property type="entry name" value="HTH-TYPE TRANSCRIPTIONAL REGULATOR"/>
    <property type="match status" value="1"/>
</dbReference>
<evidence type="ECO:0000313" key="7">
    <source>
        <dbReference type="Proteomes" id="UP000484381"/>
    </source>
</evidence>
<dbReference type="FunFam" id="3.40.190.290:FF:000012">
    <property type="entry name" value="Transcriptional regulator, LysR family"/>
    <property type="match status" value="1"/>
</dbReference>
<dbReference type="InterPro" id="IPR000847">
    <property type="entry name" value="LysR_HTH_N"/>
</dbReference>
<protein>
    <submittedName>
        <fullName evidence="6">LysR family transcriptional regulator</fullName>
    </submittedName>
</protein>
<keyword evidence="3" id="KW-0238">DNA-binding</keyword>
<dbReference type="RefSeq" id="WP_152767539.1">
    <property type="nucleotide sequence ID" value="NZ_WHNP01000085.1"/>
</dbReference>
<dbReference type="GO" id="GO:0003700">
    <property type="term" value="F:DNA-binding transcription factor activity"/>
    <property type="evidence" value="ECO:0007669"/>
    <property type="project" value="InterPro"/>
</dbReference>
<organism evidence="6 7">
    <name type="scientific">Paraburkholderia franconis</name>
    <dbReference type="NCBI Taxonomy" id="2654983"/>
    <lineage>
        <taxon>Bacteria</taxon>
        <taxon>Pseudomonadati</taxon>
        <taxon>Pseudomonadota</taxon>
        <taxon>Betaproteobacteria</taxon>
        <taxon>Burkholderiales</taxon>
        <taxon>Burkholderiaceae</taxon>
        <taxon>Paraburkholderia</taxon>
    </lineage>
</organism>
<dbReference type="Gene3D" id="3.40.190.290">
    <property type="match status" value="1"/>
</dbReference>
<dbReference type="Gene3D" id="1.10.10.10">
    <property type="entry name" value="Winged helix-like DNA-binding domain superfamily/Winged helix DNA-binding domain"/>
    <property type="match status" value="1"/>
</dbReference>
<proteinExistence type="inferred from homology"/>
<feature type="domain" description="HTH lysR-type" evidence="5">
    <location>
        <begin position="4"/>
        <end position="61"/>
    </location>
</feature>
<dbReference type="InterPro" id="IPR005119">
    <property type="entry name" value="LysR_subst-bd"/>
</dbReference>
<keyword evidence="4" id="KW-0804">Transcription</keyword>
<dbReference type="PRINTS" id="PR00039">
    <property type="entry name" value="HTHLYSR"/>
</dbReference>
<comment type="caution">
    <text evidence="6">The sequence shown here is derived from an EMBL/GenBank/DDBJ whole genome shotgun (WGS) entry which is preliminary data.</text>
</comment>
<dbReference type="GO" id="GO:0006351">
    <property type="term" value="P:DNA-templated transcription"/>
    <property type="evidence" value="ECO:0007669"/>
    <property type="project" value="TreeGrafter"/>
</dbReference>
<keyword evidence="2" id="KW-0805">Transcription regulation</keyword>
<evidence type="ECO:0000256" key="3">
    <source>
        <dbReference type="ARBA" id="ARBA00023125"/>
    </source>
</evidence>
<evidence type="ECO:0000313" key="6">
    <source>
        <dbReference type="EMBL" id="MPW22971.1"/>
    </source>
</evidence>
<dbReference type="Proteomes" id="UP000484381">
    <property type="component" value="Unassembled WGS sequence"/>
</dbReference>
<dbReference type="GO" id="GO:0043565">
    <property type="term" value="F:sequence-specific DNA binding"/>
    <property type="evidence" value="ECO:0007669"/>
    <property type="project" value="TreeGrafter"/>
</dbReference>
<dbReference type="CDD" id="cd08474">
    <property type="entry name" value="PBP2_CrgA_like_5"/>
    <property type="match status" value="1"/>
</dbReference>
<evidence type="ECO:0000256" key="2">
    <source>
        <dbReference type="ARBA" id="ARBA00023015"/>
    </source>
</evidence>
<dbReference type="Pfam" id="PF00126">
    <property type="entry name" value="HTH_1"/>
    <property type="match status" value="1"/>
</dbReference>
<gene>
    <name evidence="6" type="ORF">GCT13_40855</name>
</gene>
<evidence type="ECO:0000259" key="5">
    <source>
        <dbReference type="PROSITE" id="PS50931"/>
    </source>
</evidence>
<dbReference type="SUPFAM" id="SSF53850">
    <property type="entry name" value="Periplasmic binding protein-like II"/>
    <property type="match status" value="1"/>
</dbReference>
<name>A0A7X1NJS6_9BURK</name>
<dbReference type="PROSITE" id="PS50931">
    <property type="entry name" value="HTH_LYSR"/>
    <property type="match status" value="1"/>
</dbReference>
<dbReference type="Pfam" id="PF03466">
    <property type="entry name" value="LysR_substrate"/>
    <property type="match status" value="1"/>
</dbReference>
<dbReference type="InterPro" id="IPR058163">
    <property type="entry name" value="LysR-type_TF_proteobact-type"/>
</dbReference>
<sequence>MAGDNLNDLAAFMAVAQERNFTRAAKRLGVSQSALSQTVRSLEAQLGLRLLTRTTRSVVPTEAGERLMTSVGPRLEEIQRELMVLSELRDKPSGVIRLTSTEYAAEAVLWPAIAKLVDEYPDIKVEVLIDYGLTDIVRERFDAGVRPGETIAKDMIAVRIGPPMRMAVAGSPDYFLKRKAPRTPQELTGHSCINLRLSSHGGLYAWEFEKRGRKLNVRVDGQLVFNSSNLILHAALEGRGLAYLTEGQMEPYLADGRLVRVLEDWCEPFSGYHLYYPSRRQPTPAFALLVDALRYSSRKAKLP</sequence>
<dbReference type="SUPFAM" id="SSF46785">
    <property type="entry name" value="Winged helix' DNA-binding domain"/>
    <property type="match status" value="1"/>
</dbReference>
<dbReference type="EMBL" id="WHNP01000085">
    <property type="protein sequence ID" value="MPW22971.1"/>
    <property type="molecule type" value="Genomic_DNA"/>
</dbReference>
<comment type="similarity">
    <text evidence="1">Belongs to the LysR transcriptional regulatory family.</text>
</comment>